<dbReference type="Proteomes" id="UP001159364">
    <property type="component" value="Linkage Group LG05"/>
</dbReference>
<protein>
    <submittedName>
        <fullName evidence="1">Uncharacterized protein</fullName>
    </submittedName>
</protein>
<dbReference type="EMBL" id="JAIWQS010000005">
    <property type="protein sequence ID" value="KAJ8765686.1"/>
    <property type="molecule type" value="Genomic_DNA"/>
</dbReference>
<dbReference type="PANTHER" id="PTHR33526:SF4">
    <property type="entry name" value="OS07G0123800 PROTEIN"/>
    <property type="match status" value="1"/>
</dbReference>
<sequence length="171" mass="19514">MRAFEEEAKNLGGEIRRSEEMSTKKPSIYRNLCKVVKAPIKMLAMAKDVYVRGMTVYSQRLSGVTFGCPTAHQVTPLSRSSSVCKTSNRGEDYRELVKAAVSKQNVEIDHNLKRQEPNINSANKVNRSRSVGIPRIDEDRSFRVEDDFQVNVDLFTRSRSHAVPRRNFGFF</sequence>
<evidence type="ECO:0000313" key="1">
    <source>
        <dbReference type="EMBL" id="KAJ8765686.1"/>
    </source>
</evidence>
<organism evidence="1 2">
    <name type="scientific">Erythroxylum novogranatense</name>
    <dbReference type="NCBI Taxonomy" id="1862640"/>
    <lineage>
        <taxon>Eukaryota</taxon>
        <taxon>Viridiplantae</taxon>
        <taxon>Streptophyta</taxon>
        <taxon>Embryophyta</taxon>
        <taxon>Tracheophyta</taxon>
        <taxon>Spermatophyta</taxon>
        <taxon>Magnoliopsida</taxon>
        <taxon>eudicotyledons</taxon>
        <taxon>Gunneridae</taxon>
        <taxon>Pentapetalae</taxon>
        <taxon>rosids</taxon>
        <taxon>fabids</taxon>
        <taxon>Malpighiales</taxon>
        <taxon>Erythroxylaceae</taxon>
        <taxon>Erythroxylum</taxon>
    </lineage>
</organism>
<proteinExistence type="predicted"/>
<reference evidence="1 2" key="1">
    <citation type="submission" date="2021-09" db="EMBL/GenBank/DDBJ databases">
        <title>Genomic insights and catalytic innovation underlie evolution of tropane alkaloids biosynthesis.</title>
        <authorList>
            <person name="Wang Y.-J."/>
            <person name="Tian T."/>
            <person name="Huang J.-P."/>
            <person name="Huang S.-X."/>
        </authorList>
    </citation>
    <scope>NUCLEOTIDE SEQUENCE [LARGE SCALE GENOMIC DNA]</scope>
    <source>
        <strain evidence="1">KIB-2018</strain>
        <tissue evidence="1">Leaf</tissue>
    </source>
</reference>
<gene>
    <name evidence="1" type="ORF">K2173_014808</name>
</gene>
<keyword evidence="2" id="KW-1185">Reference proteome</keyword>
<dbReference type="PANTHER" id="PTHR33526">
    <property type="entry name" value="OS07G0123800 PROTEIN"/>
    <property type="match status" value="1"/>
</dbReference>
<comment type="caution">
    <text evidence="1">The sequence shown here is derived from an EMBL/GenBank/DDBJ whole genome shotgun (WGS) entry which is preliminary data.</text>
</comment>
<dbReference type="AlphaFoldDB" id="A0AAV8TFL6"/>
<name>A0AAV8TFL6_9ROSI</name>
<evidence type="ECO:0000313" key="2">
    <source>
        <dbReference type="Proteomes" id="UP001159364"/>
    </source>
</evidence>
<accession>A0AAV8TFL6</accession>